<feature type="compositionally biased region" description="Low complexity" evidence="1">
    <location>
        <begin position="99"/>
        <end position="111"/>
    </location>
</feature>
<keyword evidence="3" id="KW-1185">Reference proteome</keyword>
<dbReference type="Proteomes" id="UP000630528">
    <property type="component" value="Unassembled WGS sequence"/>
</dbReference>
<organism evidence="2 3">
    <name type="scientific">Ramlibacter ginsenosidimutans</name>
    <dbReference type="NCBI Taxonomy" id="502333"/>
    <lineage>
        <taxon>Bacteria</taxon>
        <taxon>Pseudomonadati</taxon>
        <taxon>Pseudomonadota</taxon>
        <taxon>Betaproteobacteria</taxon>
        <taxon>Burkholderiales</taxon>
        <taxon>Comamonadaceae</taxon>
        <taxon>Ramlibacter</taxon>
    </lineage>
</organism>
<reference evidence="2" key="1">
    <citation type="journal article" date="2012" name="J. Microbiol. Biotechnol.">
        <title>Ramlibacter ginsenosidimutans sp. nov., with ginsenoside-converting activity.</title>
        <authorList>
            <person name="Wang L."/>
            <person name="An D.S."/>
            <person name="Kim S.G."/>
            <person name="Jin F.X."/>
            <person name="Kim S.C."/>
            <person name="Lee S.T."/>
            <person name="Im W.T."/>
        </authorList>
    </citation>
    <scope>NUCLEOTIDE SEQUENCE</scope>
    <source>
        <strain evidence="2">KACC 17527</strain>
    </source>
</reference>
<reference evidence="2" key="2">
    <citation type="submission" date="2021-01" db="EMBL/GenBank/DDBJ databases">
        <authorList>
            <person name="Kang M."/>
        </authorList>
    </citation>
    <scope>NUCLEOTIDE SEQUENCE</scope>
    <source>
        <strain evidence="2">KACC 17527</strain>
    </source>
</reference>
<dbReference type="EMBL" id="JAEPWM010000001">
    <property type="protein sequence ID" value="MBK6005603.1"/>
    <property type="molecule type" value="Genomic_DNA"/>
</dbReference>
<proteinExistence type="predicted"/>
<dbReference type="AlphaFoldDB" id="A0A934TQJ7"/>
<comment type="caution">
    <text evidence="2">The sequence shown here is derived from an EMBL/GenBank/DDBJ whole genome shotgun (WGS) entry which is preliminary data.</text>
</comment>
<gene>
    <name evidence="2" type="ORF">JJB11_05815</name>
</gene>
<name>A0A934TQJ7_9BURK</name>
<accession>A0A934TQJ7</accession>
<evidence type="ECO:0000256" key="1">
    <source>
        <dbReference type="SAM" id="MobiDB-lite"/>
    </source>
</evidence>
<feature type="region of interest" description="Disordered" evidence="1">
    <location>
        <begin position="87"/>
        <end position="123"/>
    </location>
</feature>
<sequence>MHLRDHPGTAAAILLACIAAHYAALDHARTWWRAAALPAPVRHVLPAPGTSARRAFDWCRENAANIHDEYWASACAVVAAEQRQRRLACTAPPAGSSRPADPVCAADAPAPDDSPDCTLPDERAKPLNLARDEAEDNCLSEALASAGHSR</sequence>
<dbReference type="PROSITE" id="PS51257">
    <property type="entry name" value="PROKAR_LIPOPROTEIN"/>
    <property type="match status" value="1"/>
</dbReference>
<dbReference type="RefSeq" id="WP_201166928.1">
    <property type="nucleotide sequence ID" value="NZ_JAEPWM010000001.1"/>
</dbReference>
<evidence type="ECO:0000313" key="3">
    <source>
        <dbReference type="Proteomes" id="UP000630528"/>
    </source>
</evidence>
<protein>
    <submittedName>
        <fullName evidence="2">Uncharacterized protein</fullName>
    </submittedName>
</protein>
<evidence type="ECO:0000313" key="2">
    <source>
        <dbReference type="EMBL" id="MBK6005603.1"/>
    </source>
</evidence>